<proteinExistence type="predicted"/>
<feature type="transmembrane region" description="Helical" evidence="1">
    <location>
        <begin position="36"/>
        <end position="56"/>
    </location>
</feature>
<keyword evidence="3" id="KW-1185">Reference proteome</keyword>
<keyword evidence="1" id="KW-1133">Transmembrane helix</keyword>
<dbReference type="AlphaFoldDB" id="A0AA39XM93"/>
<evidence type="ECO:0000313" key="3">
    <source>
        <dbReference type="Proteomes" id="UP001174934"/>
    </source>
</evidence>
<name>A0AA39XM93_9PEZI</name>
<keyword evidence="1" id="KW-0472">Membrane</keyword>
<dbReference type="EMBL" id="JAULSR010000001">
    <property type="protein sequence ID" value="KAK0635595.1"/>
    <property type="molecule type" value="Genomic_DNA"/>
</dbReference>
<dbReference type="Proteomes" id="UP001174934">
    <property type="component" value="Unassembled WGS sequence"/>
</dbReference>
<sequence>MSIEHMFIRCHGFLLPSLTVYMLTEICRQIRGLSKIPPHIMVIVVVLFYIYPRLLLNTASQPLGKPTSVICAHANQSPAP</sequence>
<accession>A0AA39XM93</accession>
<gene>
    <name evidence="2" type="ORF">B0T17DRAFT_49301</name>
</gene>
<organism evidence="2 3">
    <name type="scientific">Bombardia bombarda</name>
    <dbReference type="NCBI Taxonomy" id="252184"/>
    <lineage>
        <taxon>Eukaryota</taxon>
        <taxon>Fungi</taxon>
        <taxon>Dikarya</taxon>
        <taxon>Ascomycota</taxon>
        <taxon>Pezizomycotina</taxon>
        <taxon>Sordariomycetes</taxon>
        <taxon>Sordariomycetidae</taxon>
        <taxon>Sordariales</taxon>
        <taxon>Lasiosphaeriaceae</taxon>
        <taxon>Bombardia</taxon>
    </lineage>
</organism>
<feature type="transmembrane region" description="Helical" evidence="1">
    <location>
        <begin position="6"/>
        <end position="24"/>
    </location>
</feature>
<protein>
    <submittedName>
        <fullName evidence="2">Uncharacterized protein</fullName>
    </submittedName>
</protein>
<comment type="caution">
    <text evidence="2">The sequence shown here is derived from an EMBL/GenBank/DDBJ whole genome shotgun (WGS) entry which is preliminary data.</text>
</comment>
<keyword evidence="1" id="KW-0812">Transmembrane</keyword>
<evidence type="ECO:0000256" key="1">
    <source>
        <dbReference type="SAM" id="Phobius"/>
    </source>
</evidence>
<reference evidence="2" key="1">
    <citation type="submission" date="2023-06" db="EMBL/GenBank/DDBJ databases">
        <title>Genome-scale phylogeny and comparative genomics of the fungal order Sordariales.</title>
        <authorList>
            <consortium name="Lawrence Berkeley National Laboratory"/>
            <person name="Hensen N."/>
            <person name="Bonometti L."/>
            <person name="Westerberg I."/>
            <person name="Brannstrom I.O."/>
            <person name="Guillou S."/>
            <person name="Cros-Aarteil S."/>
            <person name="Calhoun S."/>
            <person name="Haridas S."/>
            <person name="Kuo A."/>
            <person name="Mondo S."/>
            <person name="Pangilinan J."/>
            <person name="Riley R."/>
            <person name="LaButti K."/>
            <person name="Andreopoulos B."/>
            <person name="Lipzen A."/>
            <person name="Chen C."/>
            <person name="Yanf M."/>
            <person name="Daum C."/>
            <person name="Ng V."/>
            <person name="Clum A."/>
            <person name="Steindorff A."/>
            <person name="Ohm R."/>
            <person name="Martin F."/>
            <person name="Silar P."/>
            <person name="Natvig D."/>
            <person name="Lalanne C."/>
            <person name="Gautier V."/>
            <person name="Ament-velasquez S.L."/>
            <person name="Kruys A."/>
            <person name="Hutchinson M.I."/>
            <person name="Powell A.J."/>
            <person name="Barry K."/>
            <person name="Miller A.N."/>
            <person name="Grigoriev I.V."/>
            <person name="Debuchy R."/>
            <person name="Gladieux P."/>
            <person name="Thoren M.H."/>
            <person name="Johannesson H."/>
        </authorList>
    </citation>
    <scope>NUCLEOTIDE SEQUENCE</scope>
    <source>
        <strain evidence="2">SMH3391-2</strain>
    </source>
</reference>
<evidence type="ECO:0000313" key="2">
    <source>
        <dbReference type="EMBL" id="KAK0635595.1"/>
    </source>
</evidence>